<evidence type="ECO:0000259" key="2">
    <source>
        <dbReference type="SMART" id="SM00482"/>
    </source>
</evidence>
<dbReference type="PANTHER" id="PTHR10133">
    <property type="entry name" value="DNA POLYMERASE I"/>
    <property type="match status" value="1"/>
</dbReference>
<dbReference type="PANTHER" id="PTHR10133:SF62">
    <property type="entry name" value="DNA POLYMERASE THETA"/>
    <property type="match status" value="1"/>
</dbReference>
<keyword evidence="4" id="KW-1185">Reference proteome</keyword>
<comment type="subunit">
    <text evidence="1">Single-chain monomer with multiple functions.</text>
</comment>
<sequence>MVVEYKDPSLQNIAKKHRDILRPDLNKSFGYIDYDQYEAGIMAALSGDPKLLSLYSDGDMYEALALQLFSDINKRKHAKRLFLSYAYGMRRQTLVDAAVGYGANRNYAKYLFNGFTIFEDWKKTIWEKFEADGRIGTTFGNFLMRERSGQLTGQEQRSAVSQVIQGTASLIFKLALLSLSKQPEIELILPMHDAALVQIPNDYDISLLPRMLADTMSDYFDNKVVGKASIQEFCLT</sequence>
<dbReference type="Proteomes" id="UP001597337">
    <property type="component" value="Unassembled WGS sequence"/>
</dbReference>
<gene>
    <name evidence="3" type="ORF">ACFSJC_05740</name>
</gene>
<proteinExistence type="predicted"/>
<evidence type="ECO:0000256" key="1">
    <source>
        <dbReference type="ARBA" id="ARBA00011541"/>
    </source>
</evidence>
<name>A0ABW4Y8K5_9GAMM</name>
<dbReference type="InterPro" id="IPR001098">
    <property type="entry name" value="DNA-dir_DNA_pol_A_palm_dom"/>
</dbReference>
<dbReference type="SMART" id="SM00482">
    <property type="entry name" value="POLAc"/>
    <property type="match status" value="1"/>
</dbReference>
<dbReference type="Gene3D" id="3.30.70.370">
    <property type="match status" value="1"/>
</dbReference>
<reference evidence="4" key="1">
    <citation type="journal article" date="2019" name="Int. J. Syst. Evol. Microbiol.">
        <title>The Global Catalogue of Microorganisms (GCM) 10K type strain sequencing project: providing services to taxonomists for standard genome sequencing and annotation.</title>
        <authorList>
            <consortium name="The Broad Institute Genomics Platform"/>
            <consortium name="The Broad Institute Genome Sequencing Center for Infectious Disease"/>
            <person name="Wu L."/>
            <person name="Ma J."/>
        </authorList>
    </citation>
    <scope>NUCLEOTIDE SEQUENCE [LARGE SCALE GENOMIC DNA]</scope>
    <source>
        <strain evidence="4">KACC 12597</strain>
    </source>
</reference>
<organism evidence="3 4">
    <name type="scientific">Thiorhodococcus fuscus</name>
    <dbReference type="NCBI Taxonomy" id="527200"/>
    <lineage>
        <taxon>Bacteria</taxon>
        <taxon>Pseudomonadati</taxon>
        <taxon>Pseudomonadota</taxon>
        <taxon>Gammaproteobacteria</taxon>
        <taxon>Chromatiales</taxon>
        <taxon>Chromatiaceae</taxon>
        <taxon>Thiorhodococcus</taxon>
    </lineage>
</organism>
<dbReference type="Pfam" id="PF00476">
    <property type="entry name" value="DNA_pol_A"/>
    <property type="match status" value="1"/>
</dbReference>
<comment type="caution">
    <text evidence="3">The sequence shown here is derived from an EMBL/GenBank/DDBJ whole genome shotgun (WGS) entry which is preliminary data.</text>
</comment>
<evidence type="ECO:0000313" key="4">
    <source>
        <dbReference type="Proteomes" id="UP001597337"/>
    </source>
</evidence>
<dbReference type="InterPro" id="IPR043502">
    <property type="entry name" value="DNA/RNA_pol_sf"/>
</dbReference>
<feature type="domain" description="DNA-directed DNA polymerase family A palm" evidence="2">
    <location>
        <begin position="17"/>
        <end position="203"/>
    </location>
</feature>
<protein>
    <submittedName>
        <fullName evidence="3">DNA polymerase</fullName>
    </submittedName>
</protein>
<accession>A0ABW4Y8K5</accession>
<dbReference type="SUPFAM" id="SSF56672">
    <property type="entry name" value="DNA/RNA polymerases"/>
    <property type="match status" value="1"/>
</dbReference>
<dbReference type="EMBL" id="JBHUHX010000011">
    <property type="protein sequence ID" value="MFD2111338.1"/>
    <property type="molecule type" value="Genomic_DNA"/>
</dbReference>
<dbReference type="RefSeq" id="WP_386024491.1">
    <property type="nucleotide sequence ID" value="NZ_JBHUHX010000011.1"/>
</dbReference>
<evidence type="ECO:0000313" key="3">
    <source>
        <dbReference type="EMBL" id="MFD2111338.1"/>
    </source>
</evidence>
<dbReference type="InterPro" id="IPR002298">
    <property type="entry name" value="DNA_polymerase_A"/>
</dbReference>
<dbReference type="Gene3D" id="1.10.150.20">
    <property type="entry name" value="5' to 3' exonuclease, C-terminal subdomain"/>
    <property type="match status" value="1"/>
</dbReference>